<feature type="signal peptide" evidence="2">
    <location>
        <begin position="1"/>
        <end position="24"/>
    </location>
</feature>
<gene>
    <name evidence="3" type="ORF">R0137_06495</name>
</gene>
<dbReference type="CDD" id="cd02968">
    <property type="entry name" value="SCO"/>
    <property type="match status" value="1"/>
</dbReference>
<proteinExistence type="inferred from homology"/>
<organism evidence="3 4">
    <name type="scientific">Congregibacter brevis</name>
    <dbReference type="NCBI Taxonomy" id="3081201"/>
    <lineage>
        <taxon>Bacteria</taxon>
        <taxon>Pseudomonadati</taxon>
        <taxon>Pseudomonadota</taxon>
        <taxon>Gammaproteobacteria</taxon>
        <taxon>Cellvibrionales</taxon>
        <taxon>Halieaceae</taxon>
        <taxon>Congregibacter</taxon>
    </lineage>
</organism>
<dbReference type="RefSeq" id="WP_407329470.1">
    <property type="nucleotide sequence ID" value="NZ_CP136865.1"/>
</dbReference>
<accession>A0ABZ0IGL5</accession>
<protein>
    <submittedName>
        <fullName evidence="3">SCO family protein</fullName>
    </submittedName>
</protein>
<keyword evidence="2" id="KW-0732">Signal</keyword>
<sequence length="220" mass="25016">MRRCVITLALGFLSAFFCSLTAAADSQLPYYNSAEFTPHWLDSKSEELKGFHRIPSFSFTDQEGRTVTERTLHNKIYVASFFFTTCPGICPTIRSKLSRVQNEFLGDNEVRILSHSIQPTTDTTEILKDYAERNDIRSDNWHLVTGDKSDIYSIAKNAYFASADLGVKEAENDFLHTENLLLIDHNRNIRGIYNGLNNTSVSHLIADIQILKDERADSRD</sequence>
<dbReference type="Pfam" id="PF02630">
    <property type="entry name" value="SCO1-SenC"/>
    <property type="match status" value="1"/>
</dbReference>
<feature type="chain" id="PRO_5046645165" evidence="2">
    <location>
        <begin position="25"/>
        <end position="220"/>
    </location>
</feature>
<keyword evidence="4" id="KW-1185">Reference proteome</keyword>
<dbReference type="Gene3D" id="3.40.30.10">
    <property type="entry name" value="Glutaredoxin"/>
    <property type="match status" value="1"/>
</dbReference>
<dbReference type="InterPro" id="IPR003782">
    <property type="entry name" value="SCO1/SenC"/>
</dbReference>
<evidence type="ECO:0000256" key="2">
    <source>
        <dbReference type="SAM" id="SignalP"/>
    </source>
</evidence>
<evidence type="ECO:0000256" key="1">
    <source>
        <dbReference type="ARBA" id="ARBA00010996"/>
    </source>
</evidence>
<dbReference type="PANTHER" id="PTHR12151">
    <property type="entry name" value="ELECTRON TRANSPORT PROTIN SCO1/SENC FAMILY MEMBER"/>
    <property type="match status" value="1"/>
</dbReference>
<dbReference type="InterPro" id="IPR036249">
    <property type="entry name" value="Thioredoxin-like_sf"/>
</dbReference>
<dbReference type="SUPFAM" id="SSF52833">
    <property type="entry name" value="Thioredoxin-like"/>
    <property type="match status" value="1"/>
</dbReference>
<name>A0ABZ0IGL5_9GAMM</name>
<dbReference type="EMBL" id="CP136865">
    <property type="protein sequence ID" value="WOJ98211.1"/>
    <property type="molecule type" value="Genomic_DNA"/>
</dbReference>
<comment type="similarity">
    <text evidence="1">Belongs to the SCO1/2 family.</text>
</comment>
<evidence type="ECO:0000313" key="3">
    <source>
        <dbReference type="EMBL" id="WOJ98211.1"/>
    </source>
</evidence>
<evidence type="ECO:0000313" key="4">
    <source>
        <dbReference type="Proteomes" id="UP001626549"/>
    </source>
</evidence>
<reference evidence="3 4" key="1">
    <citation type="submission" date="2023-10" db="EMBL/GenBank/DDBJ databases">
        <title>Two novel species belonging to the OM43/NOR5 clade.</title>
        <authorList>
            <person name="Park M."/>
        </authorList>
    </citation>
    <scope>NUCLEOTIDE SEQUENCE [LARGE SCALE GENOMIC DNA]</scope>
    <source>
        <strain evidence="3 4">IMCC45268</strain>
    </source>
</reference>
<dbReference type="PANTHER" id="PTHR12151:SF25">
    <property type="entry name" value="LINALOOL DEHYDRATASE_ISOMERASE DOMAIN-CONTAINING PROTEIN"/>
    <property type="match status" value="1"/>
</dbReference>
<dbReference type="Proteomes" id="UP001626549">
    <property type="component" value="Chromosome"/>
</dbReference>